<dbReference type="PROSITE" id="PS51465">
    <property type="entry name" value="KAZAL_2"/>
    <property type="match status" value="1"/>
</dbReference>
<dbReference type="SUPFAM" id="SSF47473">
    <property type="entry name" value="EF-hand"/>
    <property type="match status" value="1"/>
</dbReference>
<evidence type="ECO:0000256" key="2">
    <source>
        <dbReference type="ARBA" id="ARBA00022525"/>
    </source>
</evidence>
<dbReference type="PROSITE" id="PS00018">
    <property type="entry name" value="EF_HAND_1"/>
    <property type="match status" value="1"/>
</dbReference>
<accession>A0A401PRA0</accession>
<gene>
    <name evidence="9" type="ORF">scyTo_0019789</name>
</gene>
<dbReference type="SUPFAM" id="SSF100895">
    <property type="entry name" value="Kazal-type serine protease inhibitors"/>
    <property type="match status" value="1"/>
</dbReference>
<keyword evidence="4" id="KW-0106">Calcium</keyword>
<keyword evidence="6" id="KW-0325">Glycoprotein</keyword>
<evidence type="ECO:0000313" key="9">
    <source>
        <dbReference type="EMBL" id="GCB75643.1"/>
    </source>
</evidence>
<keyword evidence="3" id="KW-0732">Signal</keyword>
<dbReference type="Gene3D" id="1.10.238.10">
    <property type="entry name" value="EF-hand"/>
    <property type="match status" value="1"/>
</dbReference>
<organism evidence="9 10">
    <name type="scientific">Scyliorhinus torazame</name>
    <name type="common">Cloudy catshark</name>
    <name type="synonym">Catulus torazame</name>
    <dbReference type="NCBI Taxonomy" id="75743"/>
    <lineage>
        <taxon>Eukaryota</taxon>
        <taxon>Metazoa</taxon>
        <taxon>Chordata</taxon>
        <taxon>Craniata</taxon>
        <taxon>Vertebrata</taxon>
        <taxon>Chondrichthyes</taxon>
        <taxon>Elasmobranchii</taxon>
        <taxon>Galeomorphii</taxon>
        <taxon>Galeoidea</taxon>
        <taxon>Carcharhiniformes</taxon>
        <taxon>Scyliorhinidae</taxon>
        <taxon>Scyliorhinus</taxon>
    </lineage>
</organism>
<dbReference type="InterPro" id="IPR036058">
    <property type="entry name" value="Kazal_dom_sf"/>
</dbReference>
<dbReference type="InterPro" id="IPR002350">
    <property type="entry name" value="Kazal_dom"/>
</dbReference>
<keyword evidence="2" id="KW-0964">Secreted</keyword>
<dbReference type="GO" id="GO:0050840">
    <property type="term" value="F:extracellular matrix binding"/>
    <property type="evidence" value="ECO:0007669"/>
    <property type="project" value="TreeGrafter"/>
</dbReference>
<feature type="domain" description="Kazal-like" evidence="8">
    <location>
        <begin position="726"/>
        <end position="783"/>
    </location>
</feature>
<feature type="compositionally biased region" description="Basic residues" evidence="7">
    <location>
        <begin position="401"/>
        <end position="411"/>
    </location>
</feature>
<dbReference type="Pfam" id="PF10591">
    <property type="entry name" value="SPARC_Ca_bdg"/>
    <property type="match status" value="1"/>
</dbReference>
<evidence type="ECO:0000259" key="8">
    <source>
        <dbReference type="PROSITE" id="PS51465"/>
    </source>
</evidence>
<dbReference type="GO" id="GO:0005615">
    <property type="term" value="C:extracellular space"/>
    <property type="evidence" value="ECO:0007669"/>
    <property type="project" value="TreeGrafter"/>
</dbReference>
<dbReference type="PANTHER" id="PTHR13866:SF25">
    <property type="entry name" value="SPARC-LIKE 1"/>
    <property type="match status" value="1"/>
</dbReference>
<dbReference type="EMBL" id="BFAA01015103">
    <property type="protein sequence ID" value="GCB75643.1"/>
    <property type="molecule type" value="Genomic_DNA"/>
</dbReference>
<dbReference type="InterPro" id="IPR011992">
    <property type="entry name" value="EF-hand-dom_pair"/>
</dbReference>
<dbReference type="PANTHER" id="PTHR13866">
    <property type="entry name" value="SPARC OSTEONECTIN"/>
    <property type="match status" value="1"/>
</dbReference>
<feature type="region of interest" description="Disordered" evidence="7">
    <location>
        <begin position="580"/>
        <end position="615"/>
    </location>
</feature>
<dbReference type="Pfam" id="PF00050">
    <property type="entry name" value="Kazal_1"/>
    <property type="match status" value="1"/>
</dbReference>
<reference evidence="9 10" key="1">
    <citation type="journal article" date="2018" name="Nat. Ecol. Evol.">
        <title>Shark genomes provide insights into elasmobranch evolution and the origin of vertebrates.</title>
        <authorList>
            <person name="Hara Y"/>
            <person name="Yamaguchi K"/>
            <person name="Onimaru K"/>
            <person name="Kadota M"/>
            <person name="Koyanagi M"/>
            <person name="Keeley SD"/>
            <person name="Tatsumi K"/>
            <person name="Tanaka K"/>
            <person name="Motone F"/>
            <person name="Kageyama Y"/>
            <person name="Nozu R"/>
            <person name="Adachi N"/>
            <person name="Nishimura O"/>
            <person name="Nakagawa R"/>
            <person name="Tanegashima C"/>
            <person name="Kiyatake I"/>
            <person name="Matsumoto R"/>
            <person name="Murakumo K"/>
            <person name="Nishida K"/>
            <person name="Terakita A"/>
            <person name="Kuratani S"/>
            <person name="Sato K"/>
            <person name="Hyodo S Kuraku.S."/>
        </authorList>
    </citation>
    <scope>NUCLEOTIDE SEQUENCE [LARGE SCALE GENOMIC DNA]</scope>
</reference>
<dbReference type="Gene3D" id="3.30.60.30">
    <property type="match status" value="1"/>
</dbReference>
<dbReference type="GO" id="GO:0005509">
    <property type="term" value="F:calcium ion binding"/>
    <property type="evidence" value="ECO:0007669"/>
    <property type="project" value="InterPro"/>
</dbReference>
<evidence type="ECO:0000313" key="10">
    <source>
        <dbReference type="Proteomes" id="UP000288216"/>
    </source>
</evidence>
<keyword evidence="5" id="KW-1015">Disulfide bond</keyword>
<dbReference type="FunFam" id="3.30.60.30:FF:000004">
    <property type="entry name" value="SPARC isoform 1"/>
    <property type="match status" value="1"/>
</dbReference>
<feature type="compositionally biased region" description="Acidic residues" evidence="7">
    <location>
        <begin position="581"/>
        <end position="590"/>
    </location>
</feature>
<dbReference type="STRING" id="75743.A0A401PRA0"/>
<keyword evidence="10" id="KW-1185">Reference proteome</keyword>
<feature type="region of interest" description="Disordered" evidence="7">
    <location>
        <begin position="395"/>
        <end position="439"/>
    </location>
</feature>
<protein>
    <recommendedName>
        <fullName evidence="8">Kazal-like domain-containing protein</fullName>
    </recommendedName>
</protein>
<name>A0A401PRA0_SCYTO</name>
<feature type="compositionally biased region" description="Polar residues" evidence="7">
    <location>
        <begin position="423"/>
        <end position="438"/>
    </location>
</feature>
<feature type="compositionally biased region" description="Polar residues" evidence="7">
    <location>
        <begin position="591"/>
        <end position="615"/>
    </location>
</feature>
<evidence type="ECO:0000256" key="4">
    <source>
        <dbReference type="ARBA" id="ARBA00022837"/>
    </source>
</evidence>
<dbReference type="AlphaFoldDB" id="A0A401PRA0"/>
<dbReference type="OrthoDB" id="9972865at2759"/>
<evidence type="ECO:0000256" key="5">
    <source>
        <dbReference type="ARBA" id="ARBA00023157"/>
    </source>
</evidence>
<sequence>MKREPDLGGTPCTADRRICEEHPVLRRQPDLRGTPCTAEAAGPARNTLYCGDSWTCEEHPVLRRQLDLRGTPCTAETAGSARNTLHSGDSQTYKEHPVLRRQPDLRGTFCTAETAGSARNTQYCGDSRICEEHPVLRGQPDLRGTPFTAETARSARNTLYWGDSRTCEEHPVLQRQPDLRGTPCTTGTAGSVRNTLYCRDSRICEVHPVLQREPDLRGTPCTVETARPIRNTLCCGDSRICEDHPVLRRQPDLGGTPCTAEAAGPARNTLYCRGSWTCEEHSVLRRQPDLRGTPCTAETAGPARDTLYCRDSRTCEVHPVLQRQSDLRGTPCTAETAGPARNTLYCGDSWTCEGHPVLQRQPDLQGHMINSLNQPIGINSVISVSFPGFENQDEKEERVKRILSKSQHKPKKQDDKFAERAASHSQTDPSTPADSSPVTAEKVTFYSSPVISASSRSGEINKLHKMMKTVILFTCLVATVFANPVRKVRDASTSQENLAGNAFQFMNHRFYQTGQGYPGYNLNNMFPGRFGYSPNYQYPNNRGYEPYPGYTNYNGHDPFQQYPNTNDNTQNIGTNTMAFSQEEDDNDDGTESNLNVAVFNNNGPETQEQDNAQSTEDDLNQMNVAGTNQQINTQSIEDDLNQMNVAGANQQIDTQSTEGDLNQINVAGSNVNNGSDFNQDENGAGVNVHDSSKTDNIQSKLNSCKMVRCRHGRVCKLNEIGYPTCICQEPTSCPVSSPELQQVCGTNNRTYGNSCQFFASKCLLDGIKNGHIIHLDYVGPCKYIAPCLESELNEFPLRLRGWLKNILVEMYERDLYSPGLLSPKEKTTVKKIYDFERHLHPRDYSLDQLVNDFSQNYQMYIYPVHWQFSQLDLHPMDGYLSHTELAPLRTPLIPLEHCTSRFFGGCDLDGDKDISLREWSRCFGLKEEDINPNLVF</sequence>
<dbReference type="SMART" id="SM00280">
    <property type="entry name" value="KAZAL"/>
    <property type="match status" value="1"/>
</dbReference>
<comment type="caution">
    <text evidence="9">The sequence shown here is derived from an EMBL/GenBank/DDBJ whole genome shotgun (WGS) entry which is preliminary data.</text>
</comment>
<dbReference type="InterPro" id="IPR019577">
    <property type="entry name" value="SPARC/Testican_Ca-bd-dom"/>
</dbReference>
<comment type="subcellular location">
    <subcellularLocation>
        <location evidence="1">Secreted</location>
        <location evidence="1">Extracellular space</location>
        <location evidence="1">Extracellular matrix</location>
    </subcellularLocation>
</comment>
<dbReference type="Proteomes" id="UP000288216">
    <property type="component" value="Unassembled WGS sequence"/>
</dbReference>
<dbReference type="GO" id="GO:0005518">
    <property type="term" value="F:collagen binding"/>
    <property type="evidence" value="ECO:0007669"/>
    <property type="project" value="TreeGrafter"/>
</dbReference>
<evidence type="ECO:0000256" key="1">
    <source>
        <dbReference type="ARBA" id="ARBA00004498"/>
    </source>
</evidence>
<dbReference type="InterPro" id="IPR018247">
    <property type="entry name" value="EF_Hand_1_Ca_BS"/>
</dbReference>
<feature type="compositionally biased region" description="Basic and acidic residues" evidence="7">
    <location>
        <begin position="412"/>
        <end position="422"/>
    </location>
</feature>
<evidence type="ECO:0000256" key="3">
    <source>
        <dbReference type="ARBA" id="ARBA00022729"/>
    </source>
</evidence>
<evidence type="ECO:0000256" key="6">
    <source>
        <dbReference type="ARBA" id="ARBA00023180"/>
    </source>
</evidence>
<proteinExistence type="predicted"/>
<evidence type="ECO:0000256" key="7">
    <source>
        <dbReference type="SAM" id="MobiDB-lite"/>
    </source>
</evidence>